<evidence type="ECO:0000256" key="3">
    <source>
        <dbReference type="ARBA" id="ARBA00022989"/>
    </source>
</evidence>
<dbReference type="InterPro" id="IPR052337">
    <property type="entry name" value="SAT4-like"/>
</dbReference>
<evidence type="ECO:0000256" key="4">
    <source>
        <dbReference type="ARBA" id="ARBA00023136"/>
    </source>
</evidence>
<feature type="transmembrane region" description="Helical" evidence="7">
    <location>
        <begin position="72"/>
        <end position="93"/>
    </location>
</feature>
<dbReference type="InterPro" id="IPR049326">
    <property type="entry name" value="Rhodopsin_dom_fungi"/>
</dbReference>
<feature type="region of interest" description="Disordered" evidence="6">
    <location>
        <begin position="315"/>
        <end position="348"/>
    </location>
</feature>
<feature type="transmembrane region" description="Helical" evidence="7">
    <location>
        <begin position="271"/>
        <end position="291"/>
    </location>
</feature>
<proteinExistence type="inferred from homology"/>
<gene>
    <name evidence="9" type="ORF">FocTR4_00011844</name>
</gene>
<keyword evidence="2 7" id="KW-0812">Transmembrane</keyword>
<evidence type="ECO:0000256" key="5">
    <source>
        <dbReference type="ARBA" id="ARBA00038359"/>
    </source>
</evidence>
<feature type="compositionally biased region" description="Polar residues" evidence="6">
    <location>
        <begin position="325"/>
        <end position="335"/>
    </location>
</feature>
<dbReference type="EMBL" id="VMNF01000014">
    <property type="protein sequence ID" value="TXB96472.1"/>
    <property type="molecule type" value="Genomic_DNA"/>
</dbReference>
<keyword evidence="3 7" id="KW-1133">Transmembrane helix</keyword>
<comment type="similarity">
    <text evidence="5">Belongs to the SAT4 family.</text>
</comment>
<evidence type="ECO:0000256" key="1">
    <source>
        <dbReference type="ARBA" id="ARBA00004141"/>
    </source>
</evidence>
<dbReference type="GO" id="GO:0016020">
    <property type="term" value="C:membrane"/>
    <property type="evidence" value="ECO:0007669"/>
    <property type="project" value="UniProtKB-SubCell"/>
</dbReference>
<dbReference type="PANTHER" id="PTHR33048">
    <property type="entry name" value="PTH11-LIKE INTEGRAL MEMBRANE PROTEIN (AFU_ORTHOLOGUE AFUA_5G11245)"/>
    <property type="match status" value="1"/>
</dbReference>
<feature type="transmembrane region" description="Helical" evidence="7">
    <location>
        <begin position="191"/>
        <end position="221"/>
    </location>
</feature>
<evidence type="ECO:0000259" key="8">
    <source>
        <dbReference type="Pfam" id="PF20684"/>
    </source>
</evidence>
<feature type="transmembrane region" description="Helical" evidence="7">
    <location>
        <begin position="150"/>
        <end position="171"/>
    </location>
</feature>
<feature type="region of interest" description="Disordered" evidence="6">
    <location>
        <begin position="371"/>
        <end position="397"/>
    </location>
</feature>
<dbReference type="Proteomes" id="UP000321331">
    <property type="component" value="Unassembled WGS sequence"/>
</dbReference>
<reference evidence="9 10" key="1">
    <citation type="submission" date="2019-07" db="EMBL/GenBank/DDBJ databases">
        <title>The First High-Quality Draft Genome Sequence of the Causal Agent of the Current Panama Disease Epidemic.</title>
        <authorList>
            <person name="Warmington R.J."/>
            <person name="Kay W."/>
            <person name="Jeffries A."/>
            <person name="Bebber D."/>
            <person name="Moore K."/>
            <person name="Studholme D.J."/>
        </authorList>
    </citation>
    <scope>NUCLEOTIDE SEQUENCE [LARGE SCALE GENOMIC DNA]</scope>
    <source>
        <strain evidence="9 10">TR4</strain>
    </source>
</reference>
<feature type="transmembrane region" description="Helical" evidence="7">
    <location>
        <begin position="233"/>
        <end position="251"/>
    </location>
</feature>
<dbReference type="Pfam" id="PF20684">
    <property type="entry name" value="Fung_rhodopsin"/>
    <property type="match status" value="1"/>
</dbReference>
<keyword evidence="4 7" id="KW-0472">Membrane</keyword>
<evidence type="ECO:0000313" key="9">
    <source>
        <dbReference type="EMBL" id="TXB96472.1"/>
    </source>
</evidence>
<sequence>MRFCLELFFVYECAWQTMSSSSPPHHTQAYLEADKGPTILGLVITVSILSTIFVAGRVYTRKRIIGALHLDDWFTIVAVIFEWCQVGVTVVAVRNGNGRHFDLLNVTQQQNVILYTILGFPFGVMAFGFPKLAVVALITRLMNPGRLHKIFLWVLAGCCMMGLIGCIIILFAQCSPVESQWTFSITDKKCWSPYVLVNFAIFAGALSAFTDLYLAVYPAVVLFHLQMNKRKKIALSFALGIGSIATIVAIYKCTRLPSLASKDFSYETSDLVIWTVIEASTIIIACCIPVLQPLVDALLGRRAFGSSPGYKNYNSSGYQNYGNSRTGQPRSNIELSDSRKLRSDDRGNMTNVKYLGSGAAELDSQESILRHDVTKATDAHSADAHSVNAPTEGEVPR</sequence>
<feature type="transmembrane region" description="Helical" evidence="7">
    <location>
        <begin position="39"/>
        <end position="60"/>
    </location>
</feature>
<name>A0A5C6SD32_FUSOC</name>
<evidence type="ECO:0000313" key="10">
    <source>
        <dbReference type="Proteomes" id="UP000321331"/>
    </source>
</evidence>
<dbReference type="PANTHER" id="PTHR33048:SF155">
    <property type="entry name" value="INTEGRAL MEMBRANE PROTEIN"/>
    <property type="match status" value="1"/>
</dbReference>
<feature type="domain" description="Rhodopsin" evidence="8">
    <location>
        <begin position="57"/>
        <end position="295"/>
    </location>
</feature>
<feature type="compositionally biased region" description="Basic and acidic residues" evidence="6">
    <location>
        <begin position="371"/>
        <end position="383"/>
    </location>
</feature>
<evidence type="ECO:0000256" key="6">
    <source>
        <dbReference type="SAM" id="MobiDB-lite"/>
    </source>
</evidence>
<feature type="compositionally biased region" description="Basic and acidic residues" evidence="6">
    <location>
        <begin position="336"/>
        <end position="347"/>
    </location>
</feature>
<protein>
    <recommendedName>
        <fullName evidence="8">Rhodopsin domain-containing protein</fullName>
    </recommendedName>
</protein>
<comment type="subcellular location">
    <subcellularLocation>
        <location evidence="1">Membrane</location>
        <topology evidence="1">Multi-pass membrane protein</topology>
    </subcellularLocation>
</comment>
<evidence type="ECO:0000256" key="7">
    <source>
        <dbReference type="SAM" id="Phobius"/>
    </source>
</evidence>
<dbReference type="AlphaFoldDB" id="A0A5C6SD32"/>
<feature type="compositionally biased region" description="Low complexity" evidence="6">
    <location>
        <begin position="315"/>
        <end position="324"/>
    </location>
</feature>
<feature type="transmembrane region" description="Helical" evidence="7">
    <location>
        <begin position="113"/>
        <end position="138"/>
    </location>
</feature>
<accession>A0A5C6SD32</accession>
<comment type="caution">
    <text evidence="9">The sequence shown here is derived from an EMBL/GenBank/DDBJ whole genome shotgun (WGS) entry which is preliminary data.</text>
</comment>
<organism evidence="9 10">
    <name type="scientific">Fusarium oxysporum f. sp. cubense</name>
    <dbReference type="NCBI Taxonomy" id="61366"/>
    <lineage>
        <taxon>Eukaryota</taxon>
        <taxon>Fungi</taxon>
        <taxon>Dikarya</taxon>
        <taxon>Ascomycota</taxon>
        <taxon>Pezizomycotina</taxon>
        <taxon>Sordariomycetes</taxon>
        <taxon>Hypocreomycetidae</taxon>
        <taxon>Hypocreales</taxon>
        <taxon>Nectriaceae</taxon>
        <taxon>Fusarium</taxon>
        <taxon>Fusarium oxysporum species complex</taxon>
    </lineage>
</organism>
<evidence type="ECO:0000256" key="2">
    <source>
        <dbReference type="ARBA" id="ARBA00022692"/>
    </source>
</evidence>